<accession>B6QN97</accession>
<feature type="compositionally biased region" description="Polar residues" evidence="1">
    <location>
        <begin position="68"/>
        <end position="83"/>
    </location>
</feature>
<gene>
    <name evidence="2" type="ORF">PMAA_061800</name>
</gene>
<dbReference type="EMBL" id="DS995903">
    <property type="protein sequence ID" value="EEA22402.1"/>
    <property type="molecule type" value="Genomic_DNA"/>
</dbReference>
<sequence length="328" mass="37198">MPSAPPELYISSRVRKSSLGLLDGQTTEIPPVLTLSKDGRPENPPQKYHSISPLSNSRTTRRKILWLTSPQQLSEPVNHNSLDPPTRRRLPWLPSSSPETQLTAASPPATPNGQSHTANVYSSQYGSQDQKRITCETVNERDAVRPRFSPDYASSESTHTIPDGFTLHLGDFAKNGPLAPYSNSKLSYYPSCREALEYLQTIHSEVRQKIHSVYIPDDLMAVDDADNVGYIEPLLSFLRTQFDLDHISLEVPNDLQFAHNEGIEDIVLPGYEEILRDIRCRSWKFPPAEKAPRWKEDVRDVWLQAGYHLDIDEQRKIGEGTVIRLRYV</sequence>
<keyword evidence="3" id="KW-1185">Reference proteome</keyword>
<evidence type="ECO:0000256" key="1">
    <source>
        <dbReference type="SAM" id="MobiDB-lite"/>
    </source>
</evidence>
<evidence type="ECO:0000313" key="3">
    <source>
        <dbReference type="Proteomes" id="UP000001294"/>
    </source>
</evidence>
<dbReference type="Proteomes" id="UP000001294">
    <property type="component" value="Unassembled WGS sequence"/>
</dbReference>
<proteinExistence type="predicted"/>
<name>B6QN97_TALMQ</name>
<evidence type="ECO:0000313" key="2">
    <source>
        <dbReference type="EMBL" id="EEA22402.1"/>
    </source>
</evidence>
<feature type="compositionally biased region" description="Polar residues" evidence="1">
    <location>
        <begin position="94"/>
        <end position="104"/>
    </location>
</feature>
<protein>
    <submittedName>
        <fullName evidence="2">Uncharacterized protein</fullName>
    </submittedName>
</protein>
<feature type="compositionally biased region" description="Polar residues" evidence="1">
    <location>
        <begin position="111"/>
        <end position="128"/>
    </location>
</feature>
<reference evidence="3" key="1">
    <citation type="journal article" date="2015" name="Genome Announc.">
        <title>Genome sequence of the AIDS-associated pathogen Penicillium marneffei (ATCC18224) and its near taxonomic relative Talaromyces stipitatus (ATCC10500).</title>
        <authorList>
            <person name="Nierman W.C."/>
            <person name="Fedorova-Abrams N.D."/>
            <person name="Andrianopoulos A."/>
        </authorList>
    </citation>
    <scope>NUCLEOTIDE SEQUENCE [LARGE SCALE GENOMIC DNA]</scope>
    <source>
        <strain evidence="3">ATCC 18224 / CBS 334.59 / QM 7333</strain>
    </source>
</reference>
<dbReference type="VEuPathDB" id="FungiDB:PMAA_061800"/>
<dbReference type="AlphaFoldDB" id="B6QN97"/>
<feature type="region of interest" description="Disordered" evidence="1">
    <location>
        <begin position="14"/>
        <end position="128"/>
    </location>
</feature>
<dbReference type="HOGENOM" id="CLU_847602_0_0_1"/>
<organism evidence="2 3">
    <name type="scientific">Talaromyces marneffei (strain ATCC 18224 / CBS 334.59 / QM 7333)</name>
    <name type="common">Penicillium marneffei</name>
    <dbReference type="NCBI Taxonomy" id="441960"/>
    <lineage>
        <taxon>Eukaryota</taxon>
        <taxon>Fungi</taxon>
        <taxon>Dikarya</taxon>
        <taxon>Ascomycota</taxon>
        <taxon>Pezizomycotina</taxon>
        <taxon>Eurotiomycetes</taxon>
        <taxon>Eurotiomycetidae</taxon>
        <taxon>Eurotiales</taxon>
        <taxon>Trichocomaceae</taxon>
        <taxon>Talaromyces</taxon>
        <taxon>Talaromyces sect. Talaromyces</taxon>
    </lineage>
</organism>